<evidence type="ECO:0000313" key="2">
    <source>
        <dbReference type="EMBL" id="REC58324.1"/>
    </source>
</evidence>
<sequence>MDISRFYYNVTRTKLVRSLQKIGVPFEAAMYYAQISLVCDRGHRFLPYGFHQSPALSALVLDKSLAGRYLREVARKFTLSVYVDDIILSSRNSEALAKSSDQLVQALHGSNFSINEGKSKICSSSCISFNVLIQENSTEITDQRLDQFKRQISEVNGKESVVQGILQYVHSISPEQAKDLAREV</sequence>
<dbReference type="Gene3D" id="3.30.70.270">
    <property type="match status" value="1"/>
</dbReference>
<dbReference type="InterPro" id="IPR000477">
    <property type="entry name" value="RT_dom"/>
</dbReference>
<accession>A0A3D9BXU5</accession>
<dbReference type="SUPFAM" id="SSF56672">
    <property type="entry name" value="DNA/RNA polymerases"/>
    <property type="match status" value="1"/>
</dbReference>
<feature type="domain" description="Reverse transcriptase" evidence="1">
    <location>
        <begin position="1"/>
        <end position="133"/>
    </location>
</feature>
<protein>
    <recommendedName>
        <fullName evidence="1">Reverse transcriptase domain-containing protein</fullName>
    </recommendedName>
</protein>
<dbReference type="InterPro" id="IPR043502">
    <property type="entry name" value="DNA/RNA_pol_sf"/>
</dbReference>
<dbReference type="EMBL" id="QOHR01000003">
    <property type="protein sequence ID" value="REC58324.1"/>
    <property type="molecule type" value="Genomic_DNA"/>
</dbReference>
<dbReference type="Proteomes" id="UP000257131">
    <property type="component" value="Unassembled WGS sequence"/>
</dbReference>
<reference evidence="2 3" key="1">
    <citation type="journal article" date="2017" name="Int. J. Syst. Evol. Microbiol.">
        <title>Rhodosalinus sediminis gen. nov., sp. nov., isolated from marine saltern.</title>
        <authorList>
            <person name="Guo L.Y."/>
            <person name="Ling S.K."/>
            <person name="Li C.M."/>
            <person name="Chen G.J."/>
            <person name="Du Z.J."/>
        </authorList>
    </citation>
    <scope>NUCLEOTIDE SEQUENCE [LARGE SCALE GENOMIC DNA]</scope>
    <source>
        <strain evidence="2 3">WDN1C137</strain>
    </source>
</reference>
<gene>
    <name evidence="2" type="ORF">DRV84_04660</name>
</gene>
<evidence type="ECO:0000313" key="3">
    <source>
        <dbReference type="Proteomes" id="UP000257131"/>
    </source>
</evidence>
<dbReference type="AlphaFoldDB" id="A0A3D9BXU5"/>
<name>A0A3D9BXU5_9RHOB</name>
<dbReference type="PROSITE" id="PS50878">
    <property type="entry name" value="RT_POL"/>
    <property type="match status" value="1"/>
</dbReference>
<organism evidence="2 3">
    <name type="scientific">Rhodosalinus sediminis</name>
    <dbReference type="NCBI Taxonomy" id="1940533"/>
    <lineage>
        <taxon>Bacteria</taxon>
        <taxon>Pseudomonadati</taxon>
        <taxon>Pseudomonadota</taxon>
        <taxon>Alphaproteobacteria</taxon>
        <taxon>Rhodobacterales</taxon>
        <taxon>Paracoccaceae</taxon>
        <taxon>Rhodosalinus</taxon>
    </lineage>
</organism>
<keyword evidence="3" id="KW-1185">Reference proteome</keyword>
<dbReference type="Pfam" id="PF00078">
    <property type="entry name" value="RVT_1"/>
    <property type="match status" value="1"/>
</dbReference>
<proteinExistence type="predicted"/>
<evidence type="ECO:0000259" key="1">
    <source>
        <dbReference type="PROSITE" id="PS50878"/>
    </source>
</evidence>
<dbReference type="InterPro" id="IPR043128">
    <property type="entry name" value="Rev_trsase/Diguanyl_cyclase"/>
</dbReference>
<comment type="caution">
    <text evidence="2">The sequence shown here is derived from an EMBL/GenBank/DDBJ whole genome shotgun (WGS) entry which is preliminary data.</text>
</comment>